<dbReference type="PANTHER" id="PTHR13285">
    <property type="entry name" value="ACYLTRANSFERASE"/>
    <property type="match status" value="1"/>
</dbReference>
<feature type="transmembrane region" description="Helical" evidence="10">
    <location>
        <begin position="35"/>
        <end position="61"/>
    </location>
</feature>
<evidence type="ECO:0000256" key="7">
    <source>
        <dbReference type="ARBA" id="ARBA00023136"/>
    </source>
</evidence>
<dbReference type="PIRSF" id="PIRSF500217">
    <property type="entry name" value="AlgI"/>
    <property type="match status" value="1"/>
</dbReference>
<dbReference type="InterPro" id="IPR004299">
    <property type="entry name" value="MBOAT_fam"/>
</dbReference>
<evidence type="ECO:0000256" key="8">
    <source>
        <dbReference type="ARBA" id="ARBA00023315"/>
    </source>
</evidence>
<feature type="transmembrane region" description="Helical" evidence="10">
    <location>
        <begin position="349"/>
        <end position="368"/>
    </location>
</feature>
<proteinExistence type="inferred from homology"/>
<dbReference type="Proteomes" id="UP000428328">
    <property type="component" value="Chromosome"/>
</dbReference>
<feature type="transmembrane region" description="Helical" evidence="10">
    <location>
        <begin position="73"/>
        <end position="92"/>
    </location>
</feature>
<keyword evidence="8 9" id="KW-0012">Acyltransferase</keyword>
<evidence type="ECO:0000256" key="3">
    <source>
        <dbReference type="ARBA" id="ARBA00022475"/>
    </source>
</evidence>
<gene>
    <name evidence="11" type="ORF">GM415_02250</name>
</gene>
<keyword evidence="7 9" id="KW-0472">Membrane</keyword>
<evidence type="ECO:0000256" key="2">
    <source>
        <dbReference type="ARBA" id="ARBA00010323"/>
    </source>
</evidence>
<evidence type="ECO:0000256" key="1">
    <source>
        <dbReference type="ARBA" id="ARBA00004651"/>
    </source>
</evidence>
<protein>
    <recommendedName>
        <fullName evidence="13">MBOAT family protein</fullName>
    </recommendedName>
</protein>
<dbReference type="InterPro" id="IPR024194">
    <property type="entry name" value="Ac/AlaTfrase_AlgI/DltB"/>
</dbReference>
<dbReference type="KEGG" id="psel:GM415_02250"/>
<dbReference type="GO" id="GO:0042121">
    <property type="term" value="P:alginic acid biosynthetic process"/>
    <property type="evidence" value="ECO:0007669"/>
    <property type="project" value="InterPro"/>
</dbReference>
<evidence type="ECO:0000313" key="11">
    <source>
        <dbReference type="EMBL" id="QGY39005.1"/>
    </source>
</evidence>
<dbReference type="PIRSF" id="PIRSF016636">
    <property type="entry name" value="AlgI_DltB"/>
    <property type="match status" value="1"/>
</dbReference>
<dbReference type="GO" id="GO:0016746">
    <property type="term" value="F:acyltransferase activity"/>
    <property type="evidence" value="ECO:0007669"/>
    <property type="project" value="UniProtKB-KW"/>
</dbReference>
<dbReference type="RefSeq" id="WP_158946217.1">
    <property type="nucleotide sequence ID" value="NZ_CP046400.1"/>
</dbReference>
<comment type="subcellular location">
    <subcellularLocation>
        <location evidence="1">Cell membrane</location>
        <topology evidence="1">Multi-pass membrane protein</topology>
    </subcellularLocation>
</comment>
<reference evidence="11 12" key="1">
    <citation type="submission" date="2019-11" db="EMBL/GenBank/DDBJ databases">
        <authorList>
            <person name="Zheng R.K."/>
            <person name="Sun C.M."/>
        </authorList>
    </citation>
    <scope>NUCLEOTIDE SEQUENCE [LARGE SCALE GENOMIC DNA]</scope>
    <source>
        <strain evidence="11 12">SRB007</strain>
    </source>
</reference>
<dbReference type="Pfam" id="PF03062">
    <property type="entry name" value="MBOAT"/>
    <property type="match status" value="1"/>
</dbReference>
<dbReference type="InterPro" id="IPR051085">
    <property type="entry name" value="MB_O-acyltransferase"/>
</dbReference>
<evidence type="ECO:0000256" key="4">
    <source>
        <dbReference type="ARBA" id="ARBA00022679"/>
    </source>
</evidence>
<evidence type="ECO:0000256" key="6">
    <source>
        <dbReference type="ARBA" id="ARBA00022989"/>
    </source>
</evidence>
<evidence type="ECO:0000313" key="12">
    <source>
        <dbReference type="Proteomes" id="UP000428328"/>
    </source>
</evidence>
<accession>A0A6I6J8V0</accession>
<dbReference type="GO" id="GO:0005886">
    <property type="term" value="C:plasma membrane"/>
    <property type="evidence" value="ECO:0007669"/>
    <property type="project" value="UniProtKB-SubCell"/>
</dbReference>
<evidence type="ECO:0000256" key="9">
    <source>
        <dbReference type="PIRNR" id="PIRNR016636"/>
    </source>
</evidence>
<feature type="transmembrane region" description="Helical" evidence="10">
    <location>
        <begin position="432"/>
        <end position="456"/>
    </location>
</feature>
<feature type="transmembrane region" description="Helical" evidence="10">
    <location>
        <begin position="389"/>
        <end position="412"/>
    </location>
</feature>
<feature type="transmembrane region" description="Helical" evidence="10">
    <location>
        <begin position="112"/>
        <end position="132"/>
    </location>
</feature>
<dbReference type="AlphaFoldDB" id="A0A6I6J8V0"/>
<evidence type="ECO:0008006" key="13">
    <source>
        <dbReference type="Google" id="ProtNLM"/>
    </source>
</evidence>
<dbReference type="InterPro" id="IPR028362">
    <property type="entry name" value="AlgI"/>
</dbReference>
<feature type="transmembrane region" description="Helical" evidence="10">
    <location>
        <begin position="303"/>
        <end position="329"/>
    </location>
</feature>
<comment type="similarity">
    <text evidence="2 9">Belongs to the membrane-bound acyltransferase family.</text>
</comment>
<keyword evidence="4 9" id="KW-0808">Transferase</keyword>
<dbReference type="PANTHER" id="PTHR13285:SF23">
    <property type="entry name" value="TEICHOIC ACID D-ALANYLTRANSFERASE"/>
    <property type="match status" value="1"/>
</dbReference>
<keyword evidence="5 10" id="KW-0812">Transmembrane</keyword>
<organism evidence="11 12">
    <name type="scientific">Pseudodesulfovibrio cashew</name>
    <dbReference type="NCBI Taxonomy" id="2678688"/>
    <lineage>
        <taxon>Bacteria</taxon>
        <taxon>Pseudomonadati</taxon>
        <taxon>Thermodesulfobacteriota</taxon>
        <taxon>Desulfovibrionia</taxon>
        <taxon>Desulfovibrionales</taxon>
        <taxon>Desulfovibrionaceae</taxon>
    </lineage>
</organism>
<dbReference type="EMBL" id="CP046400">
    <property type="protein sequence ID" value="QGY39005.1"/>
    <property type="molecule type" value="Genomic_DNA"/>
</dbReference>
<keyword evidence="6 10" id="KW-1133">Transmembrane helix</keyword>
<keyword evidence="3 9" id="KW-1003">Cell membrane</keyword>
<sequence length="457" mass="51520">MIYSSFEFVALLGFVGILLQYTSQAARKWVLLLFSAVFVCWSGLVTTIVLCLVISLIWAVLSLARRYSERSQLITACGIGLLVGNLFMWKYWGWVASLASLSLDGWETSFFISHQLPIGISFYTLQGIAYLIDNTRGETKPISFTEFVLFQSLFAQLIAGPIVRHNELIPQVHALPRAQERDVLKGSELFILGLFKKMVLADRVAQVIDPIFAAPEQFDPVTLWMAILLYSVQIWGDFSGYMDMGRGAALICGIYLPKNFYAPYLAHSPSEFWRRWHITLGRWLRDYVYFPMGGSRGSAWRTIINLMATMLLCGFWHGAAWNFVIWGAYHGLLLTLHRVARLFVRLPKPMAIGVTFIFVVFGWLIFRVENLETLGSILTSFLDAGAYRTLFSAPIDIRCIAALALALAIQAGETAFPLLGKMWLELRLEARATVAGLLLFAAIYYRGTAAPFIYFAF</sequence>
<keyword evidence="12" id="KW-1185">Reference proteome</keyword>
<evidence type="ECO:0000256" key="5">
    <source>
        <dbReference type="ARBA" id="ARBA00022692"/>
    </source>
</evidence>
<evidence type="ECO:0000256" key="10">
    <source>
        <dbReference type="SAM" id="Phobius"/>
    </source>
</evidence>
<name>A0A6I6J8V0_9BACT</name>